<dbReference type="AlphaFoldDB" id="A0A0Q2MIM3"/>
<organism evidence="3 4">
    <name type="scientific">Vibrio furnissii</name>
    <dbReference type="NCBI Taxonomy" id="29494"/>
    <lineage>
        <taxon>Bacteria</taxon>
        <taxon>Pseudomonadati</taxon>
        <taxon>Pseudomonadota</taxon>
        <taxon>Gammaproteobacteria</taxon>
        <taxon>Vibrionales</taxon>
        <taxon>Vibrionaceae</taxon>
        <taxon>Vibrio</taxon>
    </lineage>
</organism>
<gene>
    <name evidence="3" type="ORF">AMR76_00035</name>
</gene>
<dbReference type="InterPro" id="IPR051213">
    <property type="entry name" value="START_lipid_transfer"/>
</dbReference>
<dbReference type="RefSeq" id="WP_055464888.1">
    <property type="nucleotide sequence ID" value="NZ_LKHS01000001.1"/>
</dbReference>
<feature type="chain" id="PRO_5006194561" description="START domain-containing protein" evidence="1">
    <location>
        <begin position="20"/>
        <end position="212"/>
    </location>
</feature>
<dbReference type="Gene3D" id="3.30.530.20">
    <property type="match status" value="1"/>
</dbReference>
<feature type="signal peptide" evidence="1">
    <location>
        <begin position="1"/>
        <end position="19"/>
    </location>
</feature>
<dbReference type="PANTHER" id="PTHR19308">
    <property type="entry name" value="PHOSPHATIDYLCHOLINE TRANSFER PROTEIN"/>
    <property type="match status" value="1"/>
</dbReference>
<reference evidence="3 4" key="1">
    <citation type="submission" date="2015-08" db="EMBL/GenBank/DDBJ databases">
        <title>Antibacterial properties of a collection of Vibrionaceae strains.</title>
        <authorList>
            <person name="Giubergia S."/>
        </authorList>
    </citation>
    <scope>NUCLEOTIDE SEQUENCE [LARGE SCALE GENOMIC DNA]</scope>
    <source>
        <strain evidence="3 4">S0821</strain>
    </source>
</reference>
<dbReference type="InterPro" id="IPR023393">
    <property type="entry name" value="START-like_dom_sf"/>
</dbReference>
<protein>
    <recommendedName>
        <fullName evidence="2">START domain-containing protein</fullName>
    </recommendedName>
</protein>
<dbReference type="Pfam" id="PF01852">
    <property type="entry name" value="START"/>
    <property type="match status" value="1"/>
</dbReference>
<evidence type="ECO:0000313" key="4">
    <source>
        <dbReference type="Proteomes" id="UP000051221"/>
    </source>
</evidence>
<dbReference type="CDD" id="cd08876">
    <property type="entry name" value="START_1"/>
    <property type="match status" value="1"/>
</dbReference>
<keyword evidence="1" id="KW-0732">Signal</keyword>
<dbReference type="Proteomes" id="UP000051221">
    <property type="component" value="Unassembled WGS sequence"/>
</dbReference>
<evidence type="ECO:0000259" key="2">
    <source>
        <dbReference type="PROSITE" id="PS50848"/>
    </source>
</evidence>
<dbReference type="GO" id="GO:0005737">
    <property type="term" value="C:cytoplasm"/>
    <property type="evidence" value="ECO:0007669"/>
    <property type="project" value="UniProtKB-ARBA"/>
</dbReference>
<sequence>MLARWLSTALWILPMLSWADDAPPIAWHMAKSDNGITIQTRKHRDGLVEIRAQMLVPTTYAAFMNLLENSSNLPNWIDHVASSRVLKQISDHEHIVYTRFSAPWPARDRDMVTYSQFQQFPGSLVLTIEDASDQYPEKEGFVRIKAVKATWVLEKLTNGMTHIDYTAFADPGGMLPNWLANKLSVSSAFNTFEALREQLPKYQGKRHPHVTE</sequence>
<dbReference type="InterPro" id="IPR002913">
    <property type="entry name" value="START_lipid-bd_dom"/>
</dbReference>
<keyword evidence="4" id="KW-1185">Reference proteome</keyword>
<dbReference type="PANTHER" id="PTHR19308:SF14">
    <property type="entry name" value="START DOMAIN-CONTAINING PROTEIN"/>
    <property type="match status" value="1"/>
</dbReference>
<accession>A0A0Q2MIM3</accession>
<dbReference type="EMBL" id="LKHS01000001">
    <property type="protein sequence ID" value="KQH87729.1"/>
    <property type="molecule type" value="Genomic_DNA"/>
</dbReference>
<comment type="caution">
    <text evidence="3">The sequence shown here is derived from an EMBL/GenBank/DDBJ whole genome shotgun (WGS) entry which is preliminary data.</text>
</comment>
<evidence type="ECO:0000256" key="1">
    <source>
        <dbReference type="SAM" id="SignalP"/>
    </source>
</evidence>
<proteinExistence type="predicted"/>
<feature type="domain" description="START" evidence="2">
    <location>
        <begin position="27"/>
        <end position="204"/>
    </location>
</feature>
<name>A0A0Q2MIM3_VIBFU</name>
<dbReference type="SUPFAM" id="SSF55961">
    <property type="entry name" value="Bet v1-like"/>
    <property type="match status" value="1"/>
</dbReference>
<dbReference type="InterPro" id="IPR028347">
    <property type="entry name" value="START_dom_prot"/>
</dbReference>
<dbReference type="InParanoid" id="A0A0Q2MIM3"/>
<evidence type="ECO:0000313" key="3">
    <source>
        <dbReference type="EMBL" id="KQH87729.1"/>
    </source>
</evidence>
<dbReference type="PIRSF" id="PIRSF039033">
    <property type="entry name" value="START_dom"/>
    <property type="match status" value="1"/>
</dbReference>
<dbReference type="PROSITE" id="PS50848">
    <property type="entry name" value="START"/>
    <property type="match status" value="1"/>
</dbReference>
<dbReference type="GO" id="GO:0008289">
    <property type="term" value="F:lipid binding"/>
    <property type="evidence" value="ECO:0007669"/>
    <property type="project" value="InterPro"/>
</dbReference>